<dbReference type="SMART" id="SM01406">
    <property type="entry name" value="PAPA-1"/>
    <property type="match status" value="1"/>
</dbReference>
<evidence type="ECO:0000313" key="3">
    <source>
        <dbReference type="EMBL" id="KAI9278910.1"/>
    </source>
</evidence>
<feature type="compositionally biased region" description="Basic residues" evidence="1">
    <location>
        <begin position="173"/>
        <end position="183"/>
    </location>
</feature>
<dbReference type="InterPro" id="IPR029523">
    <property type="entry name" value="INO80B/Ies2"/>
</dbReference>
<accession>A0AAD5PJM2</accession>
<dbReference type="PANTHER" id="PTHR21561:SF12">
    <property type="entry name" value="INO80 COMPLEX SUBUNIT B"/>
    <property type="match status" value="1"/>
</dbReference>
<organism evidence="3 4">
    <name type="scientific">Phascolomyces articulosus</name>
    <dbReference type="NCBI Taxonomy" id="60185"/>
    <lineage>
        <taxon>Eukaryota</taxon>
        <taxon>Fungi</taxon>
        <taxon>Fungi incertae sedis</taxon>
        <taxon>Mucoromycota</taxon>
        <taxon>Mucoromycotina</taxon>
        <taxon>Mucoromycetes</taxon>
        <taxon>Mucorales</taxon>
        <taxon>Lichtheimiaceae</taxon>
        <taxon>Phascolomyces</taxon>
    </lineage>
</organism>
<proteinExistence type="predicted"/>
<dbReference type="AlphaFoldDB" id="A0AAD5PJM2"/>
<feature type="compositionally biased region" description="Acidic residues" evidence="1">
    <location>
        <begin position="90"/>
        <end position="102"/>
    </location>
</feature>
<dbReference type="PANTHER" id="PTHR21561">
    <property type="entry name" value="INO80 COMPLEX SUBUNIT B"/>
    <property type="match status" value="1"/>
</dbReference>
<evidence type="ECO:0000259" key="2">
    <source>
        <dbReference type="SMART" id="SM01406"/>
    </source>
</evidence>
<comment type="caution">
    <text evidence="3">The sequence shown here is derived from an EMBL/GenBank/DDBJ whole genome shotgun (WGS) entry which is preliminary data.</text>
</comment>
<feature type="compositionally biased region" description="Basic and acidic residues" evidence="1">
    <location>
        <begin position="184"/>
        <end position="195"/>
    </location>
</feature>
<name>A0AAD5PJM2_9FUNG</name>
<feature type="compositionally biased region" description="Polar residues" evidence="1">
    <location>
        <begin position="1"/>
        <end position="10"/>
    </location>
</feature>
<feature type="region of interest" description="Disordered" evidence="1">
    <location>
        <begin position="1"/>
        <end position="203"/>
    </location>
</feature>
<feature type="compositionally biased region" description="Acidic residues" evidence="1">
    <location>
        <begin position="11"/>
        <end position="62"/>
    </location>
</feature>
<dbReference type="InterPro" id="IPR006880">
    <property type="entry name" value="INO80B_C"/>
</dbReference>
<protein>
    <submittedName>
        <fullName evidence="3">PAPA-1-like conserved region-domain-containing protein</fullName>
    </submittedName>
</protein>
<feature type="compositionally biased region" description="Basic residues" evidence="1">
    <location>
        <begin position="77"/>
        <end position="86"/>
    </location>
</feature>
<feature type="compositionally biased region" description="Basic and acidic residues" evidence="1">
    <location>
        <begin position="138"/>
        <end position="169"/>
    </location>
</feature>
<sequence length="239" mass="27536">MKSRKISPTPSDDELSDEELDLDDEGVDDLGEEEIDEEDMEEDDLQEEEDEEEDDDDDDDESTSVTESETPDVTPRSSRKNQKRKKAAYEEPDSDEDEEDYEVVSNRPLTKRQRAKLENNGSEEFLELPMESMKKKHLTEEEQTLKRSEVARRRKNQSIERAEKDKQDTINRLLKKQASKSRRIIKDDGTDEKESGTSTRRVALVKDPNALQYVSTPKGNFLSIPTSINIEQVFGPSFD</sequence>
<evidence type="ECO:0000313" key="4">
    <source>
        <dbReference type="Proteomes" id="UP001209540"/>
    </source>
</evidence>
<dbReference type="EMBL" id="JAIXMP010000001">
    <property type="protein sequence ID" value="KAI9278910.1"/>
    <property type="molecule type" value="Genomic_DNA"/>
</dbReference>
<reference evidence="3" key="1">
    <citation type="journal article" date="2022" name="IScience">
        <title>Evolution of zygomycete secretomes and the origins of terrestrial fungal ecologies.</title>
        <authorList>
            <person name="Chang Y."/>
            <person name="Wang Y."/>
            <person name="Mondo S."/>
            <person name="Ahrendt S."/>
            <person name="Andreopoulos W."/>
            <person name="Barry K."/>
            <person name="Beard J."/>
            <person name="Benny G.L."/>
            <person name="Blankenship S."/>
            <person name="Bonito G."/>
            <person name="Cuomo C."/>
            <person name="Desiro A."/>
            <person name="Gervers K.A."/>
            <person name="Hundley H."/>
            <person name="Kuo A."/>
            <person name="LaButti K."/>
            <person name="Lang B.F."/>
            <person name="Lipzen A."/>
            <person name="O'Donnell K."/>
            <person name="Pangilinan J."/>
            <person name="Reynolds N."/>
            <person name="Sandor L."/>
            <person name="Smith M.E."/>
            <person name="Tsang A."/>
            <person name="Grigoriev I.V."/>
            <person name="Stajich J.E."/>
            <person name="Spatafora J.W."/>
        </authorList>
    </citation>
    <scope>NUCLEOTIDE SEQUENCE</scope>
    <source>
        <strain evidence="3">RSA 2281</strain>
    </source>
</reference>
<dbReference type="GO" id="GO:0031011">
    <property type="term" value="C:Ino80 complex"/>
    <property type="evidence" value="ECO:0007669"/>
    <property type="project" value="InterPro"/>
</dbReference>
<dbReference type="Pfam" id="PF04795">
    <property type="entry name" value="PAPA-1"/>
    <property type="match status" value="1"/>
</dbReference>
<evidence type="ECO:0000256" key="1">
    <source>
        <dbReference type="SAM" id="MobiDB-lite"/>
    </source>
</evidence>
<dbReference type="GO" id="GO:0006338">
    <property type="term" value="P:chromatin remodeling"/>
    <property type="evidence" value="ECO:0007669"/>
    <property type="project" value="InterPro"/>
</dbReference>
<reference evidence="3" key="2">
    <citation type="submission" date="2023-02" db="EMBL/GenBank/DDBJ databases">
        <authorList>
            <consortium name="DOE Joint Genome Institute"/>
            <person name="Mondo S.J."/>
            <person name="Chang Y."/>
            <person name="Wang Y."/>
            <person name="Ahrendt S."/>
            <person name="Andreopoulos W."/>
            <person name="Barry K."/>
            <person name="Beard J."/>
            <person name="Benny G.L."/>
            <person name="Blankenship S."/>
            <person name="Bonito G."/>
            <person name="Cuomo C."/>
            <person name="Desiro A."/>
            <person name="Gervers K.A."/>
            <person name="Hundley H."/>
            <person name="Kuo A."/>
            <person name="LaButti K."/>
            <person name="Lang B.F."/>
            <person name="Lipzen A."/>
            <person name="O'Donnell K."/>
            <person name="Pangilinan J."/>
            <person name="Reynolds N."/>
            <person name="Sandor L."/>
            <person name="Smith M.W."/>
            <person name="Tsang A."/>
            <person name="Grigoriev I.V."/>
            <person name="Stajich J.E."/>
            <person name="Spatafora J.W."/>
        </authorList>
    </citation>
    <scope>NUCLEOTIDE SEQUENCE</scope>
    <source>
        <strain evidence="3">RSA 2281</strain>
    </source>
</reference>
<feature type="domain" description="INO80 complex subunit B-like conserved region" evidence="2">
    <location>
        <begin position="142"/>
        <end position="228"/>
    </location>
</feature>
<gene>
    <name evidence="3" type="ORF">BDA99DRAFT_531638</name>
</gene>
<keyword evidence="4" id="KW-1185">Reference proteome</keyword>
<dbReference type="Proteomes" id="UP001209540">
    <property type="component" value="Unassembled WGS sequence"/>
</dbReference>